<dbReference type="AlphaFoldDB" id="A0AAW1SUS0"/>
<feature type="compositionally biased region" description="Basic and acidic residues" evidence="3">
    <location>
        <begin position="438"/>
        <end position="447"/>
    </location>
</feature>
<dbReference type="Pfam" id="PF04564">
    <property type="entry name" value="U-box"/>
    <property type="match status" value="1"/>
</dbReference>
<feature type="region of interest" description="Disordered" evidence="3">
    <location>
        <begin position="215"/>
        <end position="337"/>
    </location>
</feature>
<dbReference type="PROSITE" id="PS51542">
    <property type="entry name" value="FYRN"/>
    <property type="match status" value="1"/>
</dbReference>
<gene>
    <name evidence="5" type="ORF">WJX84_011650</name>
</gene>
<feature type="compositionally biased region" description="Gly residues" evidence="3">
    <location>
        <begin position="462"/>
        <end position="478"/>
    </location>
</feature>
<organism evidence="5 6">
    <name type="scientific">Apatococcus fuscideae</name>
    <dbReference type="NCBI Taxonomy" id="2026836"/>
    <lineage>
        <taxon>Eukaryota</taxon>
        <taxon>Viridiplantae</taxon>
        <taxon>Chlorophyta</taxon>
        <taxon>core chlorophytes</taxon>
        <taxon>Trebouxiophyceae</taxon>
        <taxon>Chlorellales</taxon>
        <taxon>Chlorellaceae</taxon>
        <taxon>Apatococcus</taxon>
    </lineage>
</organism>
<feature type="region of interest" description="Disordered" evidence="3">
    <location>
        <begin position="368"/>
        <end position="554"/>
    </location>
</feature>
<dbReference type="Pfam" id="PF05965">
    <property type="entry name" value="FYRC"/>
    <property type="match status" value="1"/>
</dbReference>
<dbReference type="GO" id="GO:0004842">
    <property type="term" value="F:ubiquitin-protein transferase activity"/>
    <property type="evidence" value="ECO:0007669"/>
    <property type="project" value="InterPro"/>
</dbReference>
<comment type="caution">
    <text evidence="5">The sequence shown here is derived from an EMBL/GenBank/DDBJ whole genome shotgun (WGS) entry which is preliminary data.</text>
</comment>
<dbReference type="GO" id="GO:0016567">
    <property type="term" value="P:protein ubiquitination"/>
    <property type="evidence" value="ECO:0007669"/>
    <property type="project" value="InterPro"/>
</dbReference>
<evidence type="ECO:0000259" key="4">
    <source>
        <dbReference type="Pfam" id="PF04564"/>
    </source>
</evidence>
<feature type="compositionally biased region" description="Low complexity" evidence="3">
    <location>
        <begin position="256"/>
        <end position="268"/>
    </location>
</feature>
<dbReference type="PROSITE" id="PS51543">
    <property type="entry name" value="FYRC"/>
    <property type="match status" value="1"/>
</dbReference>
<feature type="compositionally biased region" description="Basic residues" evidence="3">
    <location>
        <begin position="729"/>
        <end position="739"/>
    </location>
</feature>
<dbReference type="InterPro" id="IPR003889">
    <property type="entry name" value="FYrich_C"/>
</dbReference>
<dbReference type="Gene3D" id="3.30.160.360">
    <property type="match status" value="1"/>
</dbReference>
<feature type="compositionally biased region" description="Low complexity" evidence="3">
    <location>
        <begin position="374"/>
        <end position="391"/>
    </location>
</feature>
<dbReference type="GO" id="GO:0140993">
    <property type="term" value="F:histone modifying activity"/>
    <property type="evidence" value="ECO:0007669"/>
    <property type="project" value="UniProtKB-ARBA"/>
</dbReference>
<dbReference type="InterPro" id="IPR003613">
    <property type="entry name" value="Ubox_domain"/>
</dbReference>
<dbReference type="SMART" id="SM00542">
    <property type="entry name" value="FYRC"/>
    <property type="match status" value="1"/>
</dbReference>
<evidence type="ECO:0000256" key="3">
    <source>
        <dbReference type="SAM" id="MobiDB-lite"/>
    </source>
</evidence>
<feature type="compositionally biased region" description="Basic residues" evidence="3">
    <location>
        <begin position="530"/>
        <end position="552"/>
    </location>
</feature>
<feature type="region of interest" description="Disordered" evidence="3">
    <location>
        <begin position="134"/>
        <end position="153"/>
    </location>
</feature>
<dbReference type="GO" id="GO:0005634">
    <property type="term" value="C:nucleus"/>
    <property type="evidence" value="ECO:0007669"/>
    <property type="project" value="UniProtKB-SubCell"/>
</dbReference>
<dbReference type="EMBL" id="JALJOV010000963">
    <property type="protein sequence ID" value="KAK9857596.1"/>
    <property type="molecule type" value="Genomic_DNA"/>
</dbReference>
<dbReference type="Gene3D" id="3.30.40.10">
    <property type="entry name" value="Zinc/RING finger domain, C3HC4 (zinc finger)"/>
    <property type="match status" value="1"/>
</dbReference>
<proteinExistence type="predicted"/>
<name>A0AAW1SUS0_9CHLO</name>
<evidence type="ECO:0000313" key="5">
    <source>
        <dbReference type="EMBL" id="KAK9857596.1"/>
    </source>
</evidence>
<dbReference type="InterPro" id="IPR013083">
    <property type="entry name" value="Znf_RING/FYVE/PHD"/>
</dbReference>
<dbReference type="SUPFAM" id="SSF57850">
    <property type="entry name" value="RING/U-box"/>
    <property type="match status" value="1"/>
</dbReference>
<feature type="domain" description="U-box" evidence="4">
    <location>
        <begin position="804"/>
        <end position="863"/>
    </location>
</feature>
<dbReference type="Pfam" id="PF05964">
    <property type="entry name" value="FYRN"/>
    <property type="match status" value="1"/>
</dbReference>
<feature type="compositionally biased region" description="Low complexity" evidence="3">
    <location>
        <begin position="707"/>
        <end position="728"/>
    </location>
</feature>
<feature type="compositionally biased region" description="Basic residues" evidence="3">
    <location>
        <begin position="281"/>
        <end position="290"/>
    </location>
</feature>
<evidence type="ECO:0000256" key="2">
    <source>
        <dbReference type="ARBA" id="ARBA00023242"/>
    </source>
</evidence>
<protein>
    <recommendedName>
        <fullName evidence="4">U-box domain-containing protein</fullName>
    </recommendedName>
</protein>
<comment type="subcellular location">
    <subcellularLocation>
        <location evidence="1">Nucleus</location>
    </subcellularLocation>
</comment>
<feature type="compositionally biased region" description="Polar residues" evidence="3">
    <location>
        <begin position="498"/>
        <end position="507"/>
    </location>
</feature>
<feature type="compositionally biased region" description="Acidic residues" evidence="3">
    <location>
        <begin position="745"/>
        <end position="765"/>
    </location>
</feature>
<evidence type="ECO:0000313" key="6">
    <source>
        <dbReference type="Proteomes" id="UP001485043"/>
    </source>
</evidence>
<keyword evidence="6" id="KW-1185">Reference proteome</keyword>
<sequence length="869" mass="91320">METSIMTGKENLAVPANLQGPEDLASLLQQGSKLIQTHQTKDLFKQLETRSLTEDEESVIQQRVALQRKMFAEYEKRDMARKVAEILSVCPSITEEEAAKALDMSNGREDQATDKLVSDPGFLRLVQLELAAPAGPAVRQSSGTTRTRKASANKNYWAAQPGAAPSAVDSSSLGDAVFVAEMAAQGEKILVSTGLLGPEESRQVAEKELVPSGLVGTGGAAGDAAAADPSQDKGTLCSGEHGPESLPDVPAGGSGSKTAAEATAAAPGVPSSQSPSDKLPVKGKRSKRSRAVASKGAPARGGGTAARQRSMKDMFDAQPSKAQAPSEVCPEPMAAGRPSHCNLSCGPNGDPAKEEAFCHPCSLSLCKGDDVEQGAVPSPSGTAPATSPSFAGMPVVQDEPGSDSTPADAEQPELESASFTPAASVAELINGSRNTKKASGDAPRDVPDQGPEGVAAEDASGRPGGRSPGSAEMGGPGGTTKQESLESADMPAAKFNPSPANDSSQQFAAACPVPSPEAEGSESEPQKAKGGGRRHAISRNGHTVRGRVRQKGSRQAELLEAGSLREDKGWYNSGYIFPDGFKSRVLFRSSVALERTCLHECFVLGKAGAYFPLPTFKVVALDRPEEPVIAKSCTGCWTQIQKRINSVIEARRKAGEDLPPPPKTAIAGPEFFGFNQPEIEAAIEALDPEHKAAEFWHGKEDRDAARQGRAPPSAAAAPGSGSAPCAGPRKARKPRKPRGARAGSDDDDDEEEMVAAGGGEEDDETTNMTNKWSAVSRSERYKKRCIADGDEAGLVDDSNPLPGFIDPITLEPVIAPAISPYGHVMGMATWKAVLAEQRICPFTKSPLSWEQCTTLTKHNIERFRDRIKL</sequence>
<reference evidence="5 6" key="1">
    <citation type="journal article" date="2024" name="Nat. Commun.">
        <title>Phylogenomics reveals the evolutionary origins of lichenization in chlorophyte algae.</title>
        <authorList>
            <person name="Puginier C."/>
            <person name="Libourel C."/>
            <person name="Otte J."/>
            <person name="Skaloud P."/>
            <person name="Haon M."/>
            <person name="Grisel S."/>
            <person name="Petersen M."/>
            <person name="Berrin J.G."/>
            <person name="Delaux P.M."/>
            <person name="Dal Grande F."/>
            <person name="Keller J."/>
        </authorList>
    </citation>
    <scope>NUCLEOTIDE SEQUENCE [LARGE SCALE GENOMIC DNA]</scope>
    <source>
        <strain evidence="5 6">SAG 2523</strain>
    </source>
</reference>
<dbReference type="Proteomes" id="UP001485043">
    <property type="component" value="Unassembled WGS sequence"/>
</dbReference>
<keyword evidence="2" id="KW-0539">Nucleus</keyword>
<feature type="region of interest" description="Disordered" evidence="3">
    <location>
        <begin position="699"/>
        <end position="770"/>
    </location>
</feature>
<accession>A0AAW1SUS0</accession>
<dbReference type="InterPro" id="IPR003888">
    <property type="entry name" value="FYrich_N"/>
</dbReference>
<evidence type="ECO:0000256" key="1">
    <source>
        <dbReference type="ARBA" id="ARBA00004123"/>
    </source>
</evidence>